<reference evidence="3 4" key="1">
    <citation type="journal article" date="2014" name="Proc. Natl. Acad. Sci. U.S.A.">
        <title>Trajectory and genomic determinants of fungal-pathogen speciation and host adaptation.</title>
        <authorList>
            <person name="Hu X."/>
            <person name="Xiao G."/>
            <person name="Zheng P."/>
            <person name="Shang Y."/>
            <person name="Su Y."/>
            <person name="Zhang X."/>
            <person name="Liu X."/>
            <person name="Zhan S."/>
            <person name="St Leger R.J."/>
            <person name="Wang C."/>
        </authorList>
    </citation>
    <scope>NUCLEOTIDE SEQUENCE [LARGE SCALE GENOMIC DNA]</scope>
    <source>
        <strain evidence="3 4">ARSEF 549</strain>
    </source>
</reference>
<dbReference type="InterPro" id="IPR045564">
    <property type="entry name" value="DUF5910"/>
</dbReference>
<dbReference type="Pfam" id="PF19287">
    <property type="entry name" value="DUF5910"/>
    <property type="match status" value="1"/>
</dbReference>
<dbReference type="HOGENOM" id="CLU_320060_0_0_1"/>
<dbReference type="VEuPathDB" id="FungiDB:MAN_03050"/>
<organism evidence="3 4">
    <name type="scientific">Metarhizium anisopliae (strain ARSEF 549)</name>
    <dbReference type="NCBI Taxonomy" id="3151832"/>
    <lineage>
        <taxon>Eukaryota</taxon>
        <taxon>Fungi</taxon>
        <taxon>Dikarya</taxon>
        <taxon>Ascomycota</taxon>
        <taxon>Pezizomycotina</taxon>
        <taxon>Sordariomycetes</taxon>
        <taxon>Hypocreomycetidae</taxon>
        <taxon>Hypocreales</taxon>
        <taxon>Clavicipitaceae</taxon>
        <taxon>Metarhizium</taxon>
    </lineage>
</organism>
<keyword evidence="4" id="KW-1185">Reference proteome</keyword>
<feature type="coiled-coil region" evidence="1">
    <location>
        <begin position="292"/>
        <end position="374"/>
    </location>
</feature>
<feature type="chain" id="PRO_5002104822" evidence="2">
    <location>
        <begin position="23"/>
        <end position="909"/>
    </location>
</feature>
<dbReference type="EMBL" id="AZNF01000003">
    <property type="protein sequence ID" value="KID68194.1"/>
    <property type="molecule type" value="Genomic_DNA"/>
</dbReference>
<keyword evidence="2" id="KW-0732">Signal</keyword>
<comment type="caution">
    <text evidence="3">The sequence shown here is derived from an EMBL/GenBank/DDBJ whole genome shotgun (WGS) entry which is preliminary data.</text>
</comment>
<name>A0A0B4GIN8_METAF</name>
<feature type="non-terminal residue" evidence="3">
    <location>
        <position position="1"/>
    </location>
</feature>
<feature type="signal peptide" evidence="2">
    <location>
        <begin position="1"/>
        <end position="22"/>
    </location>
</feature>
<dbReference type="Gene3D" id="1.10.490.40">
    <property type="entry name" value="Diphtheria toxin, translocation domain"/>
    <property type="match status" value="1"/>
</dbReference>
<evidence type="ECO:0000256" key="1">
    <source>
        <dbReference type="SAM" id="Coils"/>
    </source>
</evidence>
<dbReference type="Proteomes" id="UP000031186">
    <property type="component" value="Unassembled WGS sequence"/>
</dbReference>
<sequence length="909" mass="99780">MSFRTAASLIALLGLNAGLSVAAGGAEGDAGRMTIGFRSVGQEEKDLLTKAGSLIRSRNTAATHIGDGVYLNNSPIKRDGDSQLFIVTADEAAFKATSKVWVPQEYFTLPVKRENDILGEREAAISRDQLEYYIEDQGLHSSRTVKLAEIHGSVSDDIQQMLIPNEMISHDENGVPIETESKLDTKIEEPSGPMFWQVDYEEWEGIQGSRVYTEDTLRARSASLAEKATKAVTEAEKLLESDSPAAAEAIAEAVATAKRCAEGVGHFHRKRPDWVDFDDFNTVYKQYSNARKAEAKLRKLKLTKAVEAQKNKLTEAAEKVTDDATRADGIAEAEQAAAESNKLLQTAADEAEGVKKAHEKLESVRKQLDGGEQEEFIELLAKNPRAVWATLQESFTSMNGKPAASLDAAIIDEADITQEEYSIFQEGVDEAKAMATEIGEGVRALQMTVGHPEILCKRGDIDCILVPSDKEKLPTGEKPAKVEPANEGELIAIARQRSKESFDDFLTDFNYKSVVKHDQLYKELNERLPEFNPVSRTERIAGLSAKFGEGALAVAGLALYGKAVADVFSSDTSSVLDKAAVVTSILPGVGCAVQLADSVEHGNVDAGHTALCFAEDALLVSGFWEIALVMQLTESLASWIEAGNEQDKLFDTEVLRSKGLAGWEANVDRMLKHIASDEFVANTTTRLATYQILVLYQASQLTGDLHASHKAVSGKPGNQTDEIVPHIEPEFRRQICAAMAQSKFQLRQKLEAVALEHAKKFSEEYKDKFLKDYREAATKPIPFLGIPISFGAGNLDEVLEDARRWPLPLHEGRIKRAIREVVERLETPAQCRCLQGSKKAPCEYADCSTPKPPRGRKDAAGRVYVTNVQSEEHAKQMRLWDECVSLYTTCPYPGLTGEVGRQLWCTPAS</sequence>
<dbReference type="AlphaFoldDB" id="A0A0B4GIN8"/>
<keyword evidence="1" id="KW-0175">Coiled coil</keyword>
<evidence type="ECO:0000313" key="3">
    <source>
        <dbReference type="EMBL" id="KID68194.1"/>
    </source>
</evidence>
<dbReference type="Pfam" id="PF02764">
    <property type="entry name" value="Diphtheria_T"/>
    <property type="match status" value="1"/>
</dbReference>
<protein>
    <submittedName>
        <fullName evidence="3">Heat Labile Enterotoxin Type Iib</fullName>
    </submittedName>
</protein>
<evidence type="ECO:0000313" key="4">
    <source>
        <dbReference type="Proteomes" id="UP000031186"/>
    </source>
</evidence>
<gene>
    <name evidence="3" type="ORF">MAN_03050</name>
</gene>
<dbReference type="InterPro" id="IPR036801">
    <property type="entry name" value="Diphtheria_tox_transloc_sf"/>
</dbReference>
<dbReference type="SUPFAM" id="SSF56845">
    <property type="entry name" value="Diphtheria toxin, middle domain"/>
    <property type="match status" value="1"/>
</dbReference>
<dbReference type="OrthoDB" id="4936804at2759"/>
<accession>A0A0B4GIN8</accession>
<evidence type="ECO:0000256" key="2">
    <source>
        <dbReference type="SAM" id="SignalP"/>
    </source>
</evidence>
<proteinExistence type="predicted"/>